<evidence type="ECO:0000259" key="1">
    <source>
        <dbReference type="PROSITE" id="PS50042"/>
    </source>
</evidence>
<dbReference type="GO" id="GO:0047617">
    <property type="term" value="F:fatty acyl-CoA hydrolase activity"/>
    <property type="evidence" value="ECO:0007669"/>
    <property type="project" value="InterPro"/>
</dbReference>
<dbReference type="SUPFAM" id="SSF54637">
    <property type="entry name" value="Thioesterase/thiol ester dehydrase-isomerase"/>
    <property type="match status" value="1"/>
</dbReference>
<accession>A0A5P1E7Q6</accession>
<dbReference type="EMBL" id="CM007390">
    <property type="protein sequence ID" value="ONK56976.1"/>
    <property type="molecule type" value="Genomic_DNA"/>
</dbReference>
<evidence type="ECO:0000313" key="2">
    <source>
        <dbReference type="EMBL" id="ONK56976.1"/>
    </source>
</evidence>
<gene>
    <name evidence="2" type="ORF">A4U43_C10F15270</name>
</gene>
<dbReference type="InterPro" id="IPR029069">
    <property type="entry name" value="HotDog_dom_sf"/>
</dbReference>
<dbReference type="InterPro" id="IPR003703">
    <property type="entry name" value="Acyl_CoA_thio"/>
</dbReference>
<proteinExistence type="predicted"/>
<dbReference type="PANTHER" id="PTHR11066:SF34">
    <property type="entry name" value="ACYL-COENZYME A THIOESTERASE 8"/>
    <property type="match status" value="1"/>
</dbReference>
<dbReference type="GO" id="GO:0006637">
    <property type="term" value="P:acyl-CoA metabolic process"/>
    <property type="evidence" value="ECO:0007669"/>
    <property type="project" value="InterPro"/>
</dbReference>
<dbReference type="Gramene" id="ONK56976">
    <property type="protein sequence ID" value="ONK56976"/>
    <property type="gene ID" value="A4U43_C10F15270"/>
</dbReference>
<dbReference type="Gene3D" id="3.10.129.10">
    <property type="entry name" value="Hotdog Thioesterase"/>
    <property type="match status" value="1"/>
</dbReference>
<dbReference type="FunFam" id="2.60.120.10:FF:000109">
    <property type="entry name" value="Acyl-CoA thioesterase II"/>
    <property type="match status" value="1"/>
</dbReference>
<feature type="domain" description="Cyclic nucleotide-binding" evidence="1">
    <location>
        <begin position="15"/>
        <end position="82"/>
    </location>
</feature>
<reference evidence="3" key="1">
    <citation type="journal article" date="2017" name="Nat. Commun.">
        <title>The asparagus genome sheds light on the origin and evolution of a young Y chromosome.</title>
        <authorList>
            <person name="Harkess A."/>
            <person name="Zhou J."/>
            <person name="Xu C."/>
            <person name="Bowers J.E."/>
            <person name="Van der Hulst R."/>
            <person name="Ayyampalayam S."/>
            <person name="Mercati F."/>
            <person name="Riccardi P."/>
            <person name="McKain M.R."/>
            <person name="Kakrana A."/>
            <person name="Tang H."/>
            <person name="Ray J."/>
            <person name="Groenendijk J."/>
            <person name="Arikit S."/>
            <person name="Mathioni S.M."/>
            <person name="Nakano M."/>
            <person name="Shan H."/>
            <person name="Telgmann-Rauber A."/>
            <person name="Kanno A."/>
            <person name="Yue Z."/>
            <person name="Chen H."/>
            <person name="Li W."/>
            <person name="Chen Y."/>
            <person name="Xu X."/>
            <person name="Zhang Y."/>
            <person name="Luo S."/>
            <person name="Chen H."/>
            <person name="Gao J."/>
            <person name="Mao Z."/>
            <person name="Pires J.C."/>
            <person name="Luo M."/>
            <person name="Kudrna D."/>
            <person name="Wing R.A."/>
            <person name="Meyers B.C."/>
            <person name="Yi K."/>
            <person name="Kong H."/>
            <person name="Lavrijsen P."/>
            <person name="Sunseri F."/>
            <person name="Falavigna A."/>
            <person name="Ye Y."/>
            <person name="Leebens-Mack J.H."/>
            <person name="Chen G."/>
        </authorList>
    </citation>
    <scope>NUCLEOTIDE SEQUENCE [LARGE SCALE GENOMIC DNA]</scope>
    <source>
        <strain evidence="3">cv. DH0086</strain>
    </source>
</reference>
<dbReference type="AlphaFoldDB" id="A0A5P1E7Q6"/>
<name>A0A5P1E7Q6_ASPOF</name>
<dbReference type="InterPro" id="IPR018488">
    <property type="entry name" value="cNMP-bd_CS"/>
</dbReference>
<organism evidence="2 3">
    <name type="scientific">Asparagus officinalis</name>
    <name type="common">Garden asparagus</name>
    <dbReference type="NCBI Taxonomy" id="4686"/>
    <lineage>
        <taxon>Eukaryota</taxon>
        <taxon>Viridiplantae</taxon>
        <taxon>Streptophyta</taxon>
        <taxon>Embryophyta</taxon>
        <taxon>Tracheophyta</taxon>
        <taxon>Spermatophyta</taxon>
        <taxon>Magnoliopsida</taxon>
        <taxon>Liliopsida</taxon>
        <taxon>Asparagales</taxon>
        <taxon>Asparagaceae</taxon>
        <taxon>Asparagoideae</taxon>
        <taxon>Asparagus</taxon>
    </lineage>
</organism>
<dbReference type="OMA" id="FICKGEV"/>
<dbReference type="Pfam" id="PF00027">
    <property type="entry name" value="cNMP_binding"/>
    <property type="match status" value="1"/>
</dbReference>
<dbReference type="PROSITE" id="PS50042">
    <property type="entry name" value="CNMP_BINDING_3"/>
    <property type="match status" value="1"/>
</dbReference>
<dbReference type="GO" id="GO:0009062">
    <property type="term" value="P:fatty acid catabolic process"/>
    <property type="evidence" value="ECO:0007669"/>
    <property type="project" value="TreeGrafter"/>
</dbReference>
<dbReference type="PANTHER" id="PTHR11066">
    <property type="entry name" value="ACYL-COA THIOESTERASE"/>
    <property type="match status" value="1"/>
</dbReference>
<dbReference type="Gene3D" id="2.60.120.10">
    <property type="entry name" value="Jelly Rolls"/>
    <property type="match status" value="1"/>
</dbReference>
<dbReference type="InterPro" id="IPR018490">
    <property type="entry name" value="cNMP-bd_dom_sf"/>
</dbReference>
<dbReference type="SUPFAM" id="SSF51206">
    <property type="entry name" value="cAMP-binding domain-like"/>
    <property type="match status" value="1"/>
</dbReference>
<evidence type="ECO:0000313" key="3">
    <source>
        <dbReference type="Proteomes" id="UP000243459"/>
    </source>
</evidence>
<dbReference type="PROSITE" id="PS00888">
    <property type="entry name" value="CNMP_BINDING_1"/>
    <property type="match status" value="1"/>
</dbReference>
<dbReference type="InterPro" id="IPR014710">
    <property type="entry name" value="RmlC-like_jellyroll"/>
</dbReference>
<keyword evidence="3" id="KW-1185">Reference proteome</keyword>
<sequence>MDREAVIEFLAQVPLLQRLPSSSLRKISELVKVERYDTGEYVVREGEFGEGMYFILEGKAEVSGSVNTEDGELQLKKYDYFGGTDGSVHPVNVIALSKLTCIVLEHGHRNMLQPQSIWNAEGIPKDFALVEQILHLESLEVNLFRAFTVPDSPNFQPVYGGQLIGQALAAASKTVDCLKLVHSVHVSFLLAGDNKCKSCIRPSRVVAKTIAFQGELPSILSQGCVVLWELNNSWE</sequence>
<dbReference type="InterPro" id="IPR000595">
    <property type="entry name" value="cNMP-bd_dom"/>
</dbReference>
<protein>
    <recommendedName>
        <fullName evidence="1">Cyclic nucleotide-binding domain-containing protein</fullName>
    </recommendedName>
</protein>
<dbReference type="Proteomes" id="UP000243459">
    <property type="component" value="Chromosome 10"/>
</dbReference>
<dbReference type="CDD" id="cd00038">
    <property type="entry name" value="CAP_ED"/>
    <property type="match status" value="1"/>
</dbReference>